<dbReference type="RefSeq" id="WP_006106348.1">
    <property type="nucleotide sequence ID" value="NZ_DS989881.1"/>
</dbReference>
<accession>B4W4S7</accession>
<dbReference type="HOGENOM" id="CLU_3232179_0_0_3"/>
<reference evidence="1 2" key="1">
    <citation type="submission" date="2008-07" db="EMBL/GenBank/DDBJ databases">
        <authorList>
            <person name="Tandeau de Marsac N."/>
            <person name="Ferriera S."/>
            <person name="Johnson J."/>
            <person name="Kravitz S."/>
            <person name="Beeson K."/>
            <person name="Sutton G."/>
            <person name="Rogers Y.-H."/>
            <person name="Friedman R."/>
            <person name="Frazier M."/>
            <person name="Venter J.C."/>
        </authorList>
    </citation>
    <scope>NUCLEOTIDE SEQUENCE [LARGE SCALE GENOMIC DNA]</scope>
    <source>
        <strain evidence="1 2">PCC 7420</strain>
    </source>
</reference>
<dbReference type="Proteomes" id="UP000003835">
    <property type="component" value="Unassembled WGS sequence"/>
</dbReference>
<evidence type="ECO:0000313" key="1">
    <source>
        <dbReference type="EMBL" id="EDX70789.1"/>
    </source>
</evidence>
<protein>
    <submittedName>
        <fullName evidence="1">Uncharacterized protein</fullName>
    </submittedName>
</protein>
<gene>
    <name evidence="1" type="ORF">MC7420_1533</name>
</gene>
<proteinExistence type="predicted"/>
<evidence type="ECO:0000313" key="2">
    <source>
        <dbReference type="Proteomes" id="UP000003835"/>
    </source>
</evidence>
<sequence length="43" mass="5056">MEEQTQPEFEADPVVFINHCALKGEELPERSRWVRIGTHPTNY</sequence>
<dbReference type="EMBL" id="DS989881">
    <property type="protein sequence ID" value="EDX70789.1"/>
    <property type="molecule type" value="Genomic_DNA"/>
</dbReference>
<name>B4W4S7_9CYAN</name>
<dbReference type="AlphaFoldDB" id="B4W4S7"/>
<keyword evidence="2" id="KW-1185">Reference proteome</keyword>
<organism evidence="1 2">
    <name type="scientific">Coleofasciculus chthonoplastes PCC 7420</name>
    <dbReference type="NCBI Taxonomy" id="118168"/>
    <lineage>
        <taxon>Bacteria</taxon>
        <taxon>Bacillati</taxon>
        <taxon>Cyanobacteriota</taxon>
        <taxon>Cyanophyceae</taxon>
        <taxon>Coleofasciculales</taxon>
        <taxon>Coleofasciculaceae</taxon>
        <taxon>Coleofasciculus</taxon>
    </lineage>
</organism>